<dbReference type="eggNOG" id="ENOG5032VWY">
    <property type="taxonomic scope" value="Bacteria"/>
</dbReference>
<evidence type="ECO:0000256" key="1">
    <source>
        <dbReference type="SAM" id="SignalP"/>
    </source>
</evidence>
<dbReference type="RefSeq" id="WP_011395888.1">
    <property type="nucleotide sequence ID" value="NC_007645.1"/>
</dbReference>
<dbReference type="HOGENOM" id="CLU_784736_0_0_6"/>
<dbReference type="Proteomes" id="UP000000238">
    <property type="component" value="Chromosome"/>
</dbReference>
<protein>
    <submittedName>
        <fullName evidence="2">Uncharacterized protein</fullName>
    </submittedName>
</protein>
<organism evidence="2 3">
    <name type="scientific">Hahella chejuensis (strain KCTC 2396)</name>
    <dbReference type="NCBI Taxonomy" id="349521"/>
    <lineage>
        <taxon>Bacteria</taxon>
        <taxon>Pseudomonadati</taxon>
        <taxon>Pseudomonadota</taxon>
        <taxon>Gammaproteobacteria</taxon>
        <taxon>Oceanospirillales</taxon>
        <taxon>Hahellaceae</taxon>
        <taxon>Hahella</taxon>
    </lineage>
</organism>
<keyword evidence="3" id="KW-1185">Reference proteome</keyword>
<feature type="signal peptide" evidence="1">
    <location>
        <begin position="1"/>
        <end position="19"/>
    </location>
</feature>
<reference evidence="2 3" key="1">
    <citation type="journal article" date="2005" name="Nucleic Acids Res.">
        <title>Genomic blueprint of Hahella chejuensis, a marine microbe producing an algicidal agent.</title>
        <authorList>
            <person name="Jeong H."/>
            <person name="Yim J.H."/>
            <person name="Lee C."/>
            <person name="Choi S.-H."/>
            <person name="Park Y.K."/>
            <person name="Yoon S.H."/>
            <person name="Hur C.-G."/>
            <person name="Kang H.-Y."/>
            <person name="Kim D."/>
            <person name="Lee H.H."/>
            <person name="Park K.H."/>
            <person name="Park S.-H."/>
            <person name="Park H.-S."/>
            <person name="Lee H.K."/>
            <person name="Oh T.K."/>
            <person name="Kim J.F."/>
        </authorList>
    </citation>
    <scope>NUCLEOTIDE SEQUENCE [LARGE SCALE GENOMIC DNA]</scope>
    <source>
        <strain evidence="2 3">KCTC 2396</strain>
    </source>
</reference>
<keyword evidence="1" id="KW-0732">Signal</keyword>
<accession>Q2SKK7</accession>
<dbReference type="STRING" id="349521.HCH_01984"/>
<dbReference type="KEGG" id="hch:HCH_01984"/>
<gene>
    <name evidence="2" type="ordered locus">HCH_01984</name>
</gene>
<evidence type="ECO:0000313" key="2">
    <source>
        <dbReference type="EMBL" id="ABC28817.1"/>
    </source>
</evidence>
<dbReference type="AlphaFoldDB" id="Q2SKK7"/>
<dbReference type="OrthoDB" id="572867at2"/>
<name>Q2SKK7_HAHCH</name>
<sequence>MTSFLAKSLLFSIGASAFAFGEEASIERLPDMLAKIQYVAKLTEACPDDYQSEYRNWRKLNRIDAIEAVVNVLLVDDAQLQVRLTDIARDAGGKAKLHRADYCVHLEQVLASPDFMPVLAFPELTQKLLDETPQEALTSEMERVAAQPLDPELIRQDMAQVETVMFNRRHLRIAGKSAVVDAPELLFKNGDLCMDASALVFRGGVARHKARRPAKWTRWRTNNGEREWLNGEKWEKFVSAKEFPPLQEDFRMENTLSFQEETDGGAFPIINVVRYQFSSDGKFTRNLDSYPSQDVPLNNASVSFYYPKQEGRYEIDGYLLTLHFDDGETLYKTIVLDKNSSSPVWLNGDEYVE</sequence>
<dbReference type="EMBL" id="CP000155">
    <property type="protein sequence ID" value="ABC28817.1"/>
    <property type="molecule type" value="Genomic_DNA"/>
</dbReference>
<proteinExistence type="predicted"/>
<evidence type="ECO:0000313" key="3">
    <source>
        <dbReference type="Proteomes" id="UP000000238"/>
    </source>
</evidence>
<feature type="chain" id="PRO_5004215557" evidence="1">
    <location>
        <begin position="20"/>
        <end position="353"/>
    </location>
</feature>